<sequence length="136" mass="15487">MDFMNKKPTDADRFLQKVTSQHSSTSLFSNAHMATSEMTPEQLAAFKEKKRQEQKLALMNSIKKQLSYAFQEDRKNLSSIYDDLTDAEQAVKAKRELLDHYMSGKAIDSVTDKMKDQLSFDKVRSDVSSLINSIGL</sequence>
<proteinExistence type="predicted"/>
<dbReference type="AlphaFoldDB" id="A0A6H0WR76"/>
<dbReference type="KEGG" id="bteq:G4P54_20500"/>
<accession>A0A6H0WR76</accession>
<organism evidence="1 2">
    <name type="scientific">Bacillus tequilensis</name>
    <dbReference type="NCBI Taxonomy" id="227866"/>
    <lineage>
        <taxon>Bacteria</taxon>
        <taxon>Bacillati</taxon>
        <taxon>Bacillota</taxon>
        <taxon>Bacilli</taxon>
        <taxon>Bacillales</taxon>
        <taxon>Bacillaceae</taxon>
        <taxon>Bacillus</taxon>
    </lineage>
</organism>
<keyword evidence="2" id="KW-1185">Reference proteome</keyword>
<dbReference type="RefSeq" id="WP_167873730.1">
    <property type="nucleotide sequence ID" value="NZ_CP048852.1"/>
</dbReference>
<evidence type="ECO:0000313" key="2">
    <source>
        <dbReference type="Proteomes" id="UP000501914"/>
    </source>
</evidence>
<gene>
    <name evidence="1" type="ORF">G4P54_20500</name>
</gene>
<protein>
    <submittedName>
        <fullName evidence="1">Uncharacterized protein</fullName>
    </submittedName>
</protein>
<dbReference type="EMBL" id="CP048852">
    <property type="protein sequence ID" value="QIW81997.1"/>
    <property type="molecule type" value="Genomic_DNA"/>
</dbReference>
<reference evidence="1 2" key="1">
    <citation type="submission" date="2020-02" db="EMBL/GenBank/DDBJ databases">
        <title>Genome sequencing, annotation and comparative genomic analysis of Bacillus tequilensis EA-CB0015, an effective biological control agent against Pseudocercospora fijiensis in banana plants.</title>
        <authorList>
            <person name="Cuellar-Gaviria T.Z."/>
            <person name="Ju K.-S."/>
            <person name="Villegas-Escobar V."/>
        </authorList>
    </citation>
    <scope>NUCLEOTIDE SEQUENCE [LARGE SCALE GENOMIC DNA]</scope>
    <source>
        <strain evidence="1 2">EA-CB0015</strain>
    </source>
</reference>
<dbReference type="Proteomes" id="UP000501914">
    <property type="component" value="Chromosome"/>
</dbReference>
<name>A0A6H0WR76_9BACI</name>
<evidence type="ECO:0000313" key="1">
    <source>
        <dbReference type="EMBL" id="QIW81997.1"/>
    </source>
</evidence>